<dbReference type="Proteomes" id="UP001154282">
    <property type="component" value="Unassembled WGS sequence"/>
</dbReference>
<dbReference type="EMBL" id="CAMGYJ010000002">
    <property type="protein sequence ID" value="CAI0377106.1"/>
    <property type="molecule type" value="Genomic_DNA"/>
</dbReference>
<dbReference type="AlphaFoldDB" id="A0AAV0GVP0"/>
<gene>
    <name evidence="1" type="ORF">LITE_LOCUS1332</name>
</gene>
<evidence type="ECO:0000313" key="1">
    <source>
        <dbReference type="EMBL" id="CAI0377106.1"/>
    </source>
</evidence>
<sequence>MKNMSIREYFAAIRRTSNGYVRGTSKYRGVIRSFFTSSSIQL</sequence>
<organism evidence="1 2">
    <name type="scientific">Linum tenue</name>
    <dbReference type="NCBI Taxonomy" id="586396"/>
    <lineage>
        <taxon>Eukaryota</taxon>
        <taxon>Viridiplantae</taxon>
        <taxon>Streptophyta</taxon>
        <taxon>Embryophyta</taxon>
        <taxon>Tracheophyta</taxon>
        <taxon>Spermatophyta</taxon>
        <taxon>Magnoliopsida</taxon>
        <taxon>eudicotyledons</taxon>
        <taxon>Gunneridae</taxon>
        <taxon>Pentapetalae</taxon>
        <taxon>rosids</taxon>
        <taxon>fabids</taxon>
        <taxon>Malpighiales</taxon>
        <taxon>Linaceae</taxon>
        <taxon>Linum</taxon>
    </lineage>
</organism>
<reference evidence="1" key="1">
    <citation type="submission" date="2022-08" db="EMBL/GenBank/DDBJ databases">
        <authorList>
            <person name="Gutierrez-Valencia J."/>
        </authorList>
    </citation>
    <scope>NUCLEOTIDE SEQUENCE</scope>
</reference>
<proteinExistence type="predicted"/>
<keyword evidence="2" id="KW-1185">Reference proteome</keyword>
<evidence type="ECO:0000313" key="2">
    <source>
        <dbReference type="Proteomes" id="UP001154282"/>
    </source>
</evidence>
<name>A0AAV0GVP0_9ROSI</name>
<feature type="non-terminal residue" evidence="1">
    <location>
        <position position="42"/>
    </location>
</feature>
<accession>A0AAV0GVP0</accession>
<protein>
    <submittedName>
        <fullName evidence="1">Uncharacterized protein</fullName>
    </submittedName>
</protein>
<comment type="caution">
    <text evidence="1">The sequence shown here is derived from an EMBL/GenBank/DDBJ whole genome shotgun (WGS) entry which is preliminary data.</text>
</comment>